<reference evidence="1 2" key="1">
    <citation type="submission" date="2018-06" db="EMBL/GenBank/DDBJ databases">
        <title>Genomic Encyclopedia of Archaeal and Bacterial Type Strains, Phase II (KMG-II): from individual species to whole genera.</title>
        <authorList>
            <person name="Goeker M."/>
        </authorList>
    </citation>
    <scope>NUCLEOTIDE SEQUENCE [LARGE SCALE GENOMIC DNA]</scope>
    <source>
        <strain evidence="1 2">T4</strain>
    </source>
</reference>
<sequence length="330" mass="36216">MLMVLLSMTQVQAQELFNGLSKGPYRKTVDESDKITIPQFSINFETYTETKVVVQEGKLSKLQNTFEAASKGGQYGGSQSGSAKTTTILNSPLELADFQELANDFQLILEEEISKAGKTVLSLKDLTQTTGYGKLVEKYSTKTESKGKKNSEESVGVGQINMFPENSLFMFDEKSLTRGGGVPFVTMMRNFNKETGAVVMLNNVDVDFSTVELNVSLDAGTKGKTTTADTKVFPKMRISRNTMDFIGKGGSPSTAPATMVSEYVANKEYEAKIYKDTAKSKSLIDKMMGSGAKIDFDPFIVEMSKDTYKQAARDLFRQYAQDLAKALVGS</sequence>
<name>A0A326RQP4_9BACT</name>
<protein>
    <submittedName>
        <fullName evidence="1">Uncharacterized protein</fullName>
    </submittedName>
</protein>
<organism evidence="1 2">
    <name type="scientific">Algoriphagus aquaeductus</name>
    <dbReference type="NCBI Taxonomy" id="475299"/>
    <lineage>
        <taxon>Bacteria</taxon>
        <taxon>Pseudomonadati</taxon>
        <taxon>Bacteroidota</taxon>
        <taxon>Cytophagia</taxon>
        <taxon>Cytophagales</taxon>
        <taxon>Cyclobacteriaceae</taxon>
        <taxon>Algoriphagus</taxon>
    </lineage>
</organism>
<keyword evidence="2" id="KW-1185">Reference proteome</keyword>
<evidence type="ECO:0000313" key="1">
    <source>
        <dbReference type="EMBL" id="PZV83144.1"/>
    </source>
</evidence>
<gene>
    <name evidence="1" type="ORF">CLV31_10796</name>
</gene>
<dbReference type="Proteomes" id="UP000248917">
    <property type="component" value="Unassembled WGS sequence"/>
</dbReference>
<evidence type="ECO:0000313" key="2">
    <source>
        <dbReference type="Proteomes" id="UP000248917"/>
    </source>
</evidence>
<dbReference type="AlphaFoldDB" id="A0A326RQP4"/>
<dbReference type="EMBL" id="QKTX01000007">
    <property type="protein sequence ID" value="PZV83144.1"/>
    <property type="molecule type" value="Genomic_DNA"/>
</dbReference>
<comment type="caution">
    <text evidence="1">The sequence shown here is derived from an EMBL/GenBank/DDBJ whole genome shotgun (WGS) entry which is preliminary data.</text>
</comment>
<accession>A0A326RQP4</accession>
<proteinExistence type="predicted"/>